<proteinExistence type="predicted"/>
<keyword evidence="1" id="KW-1133">Transmembrane helix</keyword>
<dbReference type="AlphaFoldDB" id="A0A670ZEI2"/>
<keyword evidence="1" id="KW-0812">Transmembrane</keyword>
<protein>
    <submittedName>
        <fullName evidence="2">Uncharacterized protein</fullName>
    </submittedName>
</protein>
<evidence type="ECO:0000313" key="3">
    <source>
        <dbReference type="Proteomes" id="UP000472273"/>
    </source>
</evidence>
<organism evidence="2 3">
    <name type="scientific">Pseudonaja textilis</name>
    <name type="common">Eastern brown snake</name>
    <dbReference type="NCBI Taxonomy" id="8673"/>
    <lineage>
        <taxon>Eukaryota</taxon>
        <taxon>Metazoa</taxon>
        <taxon>Chordata</taxon>
        <taxon>Craniata</taxon>
        <taxon>Vertebrata</taxon>
        <taxon>Euteleostomi</taxon>
        <taxon>Lepidosauria</taxon>
        <taxon>Squamata</taxon>
        <taxon>Bifurcata</taxon>
        <taxon>Unidentata</taxon>
        <taxon>Episquamata</taxon>
        <taxon>Toxicofera</taxon>
        <taxon>Serpentes</taxon>
        <taxon>Colubroidea</taxon>
        <taxon>Elapidae</taxon>
        <taxon>Hydrophiinae</taxon>
        <taxon>Pseudonaja</taxon>
    </lineage>
</organism>
<dbReference type="OMA" id="CEEMPEN"/>
<feature type="transmembrane region" description="Helical" evidence="1">
    <location>
        <begin position="84"/>
        <end position="108"/>
    </location>
</feature>
<dbReference type="Ensembl" id="ENSPTXT00000021095.1">
    <property type="protein sequence ID" value="ENSPTXP00000020473.1"/>
    <property type="gene ID" value="ENSPTXG00000014149.1"/>
</dbReference>
<accession>A0A670ZEI2</accession>
<evidence type="ECO:0000313" key="2">
    <source>
        <dbReference type="Ensembl" id="ENSPTXP00000020473.1"/>
    </source>
</evidence>
<reference evidence="2" key="2">
    <citation type="submission" date="2025-09" db="UniProtKB">
        <authorList>
            <consortium name="Ensembl"/>
        </authorList>
    </citation>
    <scope>IDENTIFICATION</scope>
</reference>
<keyword evidence="1" id="KW-0472">Membrane</keyword>
<name>A0A670ZEI2_PSETE</name>
<dbReference type="Proteomes" id="UP000472273">
    <property type="component" value="Unplaced"/>
</dbReference>
<evidence type="ECO:0000256" key="1">
    <source>
        <dbReference type="SAM" id="Phobius"/>
    </source>
</evidence>
<dbReference type="GeneTree" id="ENSGT00950000185834"/>
<keyword evidence="3" id="KW-1185">Reference proteome</keyword>
<sequence>MLPWKILLLDKQCGFQRAVFVRIMAWHQGLHNLIPDFNLHLNTEVQLQRLKRPQPITWGQVKSTTYQAQQELQQASLLQTPENLVAAVFAIITANSVTILLCIFLFMVNGIHS</sequence>
<reference evidence="2" key="1">
    <citation type="submission" date="2025-08" db="UniProtKB">
        <authorList>
            <consortium name="Ensembl"/>
        </authorList>
    </citation>
    <scope>IDENTIFICATION</scope>
</reference>